<reference evidence="2 3" key="1">
    <citation type="submission" date="2015-08" db="EMBL/GenBank/DDBJ databases">
        <title>Next Generation Sequencing and Analysis of the Genome of Puccinia sorghi L Schw, the Causal Agent of Maize Common Rust.</title>
        <authorList>
            <person name="Rochi L."/>
            <person name="Burguener G."/>
            <person name="Darino M."/>
            <person name="Turjanski A."/>
            <person name="Kreff E."/>
            <person name="Dieguez M.J."/>
            <person name="Sacco F."/>
        </authorList>
    </citation>
    <scope>NUCLEOTIDE SEQUENCE [LARGE SCALE GENOMIC DNA]</scope>
    <source>
        <strain evidence="2 3">RO10H11247</strain>
    </source>
</reference>
<comment type="caution">
    <text evidence="2">The sequence shown here is derived from an EMBL/GenBank/DDBJ whole genome shotgun (WGS) entry which is preliminary data.</text>
</comment>
<accession>A0A0L6UEQ1</accession>
<dbReference type="EMBL" id="LAVV01012106">
    <property type="protein sequence ID" value="KNZ47024.1"/>
    <property type="molecule type" value="Genomic_DNA"/>
</dbReference>
<feature type="transmembrane region" description="Helical" evidence="1">
    <location>
        <begin position="108"/>
        <end position="127"/>
    </location>
</feature>
<dbReference type="Proteomes" id="UP000037035">
    <property type="component" value="Unassembled WGS sequence"/>
</dbReference>
<keyword evidence="1" id="KW-1133">Transmembrane helix</keyword>
<name>A0A0L6UEQ1_9BASI</name>
<dbReference type="AlphaFoldDB" id="A0A0L6UEQ1"/>
<keyword evidence="3" id="KW-1185">Reference proteome</keyword>
<organism evidence="2 3">
    <name type="scientific">Puccinia sorghi</name>
    <dbReference type="NCBI Taxonomy" id="27349"/>
    <lineage>
        <taxon>Eukaryota</taxon>
        <taxon>Fungi</taxon>
        <taxon>Dikarya</taxon>
        <taxon>Basidiomycota</taxon>
        <taxon>Pucciniomycotina</taxon>
        <taxon>Pucciniomycetes</taxon>
        <taxon>Pucciniales</taxon>
        <taxon>Pucciniaceae</taxon>
        <taxon>Puccinia</taxon>
    </lineage>
</organism>
<evidence type="ECO:0000313" key="3">
    <source>
        <dbReference type="Proteomes" id="UP000037035"/>
    </source>
</evidence>
<evidence type="ECO:0000313" key="2">
    <source>
        <dbReference type="EMBL" id="KNZ47024.1"/>
    </source>
</evidence>
<evidence type="ECO:0000256" key="1">
    <source>
        <dbReference type="SAM" id="Phobius"/>
    </source>
</evidence>
<keyword evidence="1" id="KW-0472">Membrane</keyword>
<keyword evidence="1" id="KW-0812">Transmembrane</keyword>
<gene>
    <name evidence="2" type="ORF">VP01_674g7</name>
</gene>
<protein>
    <submittedName>
        <fullName evidence="2">Uncharacterized protein</fullName>
    </submittedName>
</protein>
<dbReference type="STRING" id="27349.A0A0L6UEQ1"/>
<proteinExistence type="predicted"/>
<dbReference type="VEuPathDB" id="FungiDB:VP01_674g7"/>
<sequence>MKSNGDIEYPLVLMLLKIQKPTKHHLSRWVNCIALSIQLTAQDLSFKPPSLGNLTNDNLGSHLLILEYLSSCKTSLLPPKLNWTPTPPSQALVIQKKELDKHCSRHNYTPFCLYLVAGVCGLILGFLNCCGTHLQKESASMQGVGDHLEKAWCLYQ</sequence>